<evidence type="ECO:0000313" key="3">
    <source>
        <dbReference type="EMBL" id="CAI4037710.1"/>
    </source>
</evidence>
<dbReference type="PANTHER" id="PTHR46430:SF3">
    <property type="entry name" value="ACTIVATOR OF C KINASE PROTEIN 1"/>
    <property type="match status" value="1"/>
</dbReference>
<dbReference type="Gene3D" id="1.25.40.10">
    <property type="entry name" value="Tetratricopeptide repeat domain"/>
    <property type="match status" value="2"/>
</dbReference>
<dbReference type="EMBL" id="OX365760">
    <property type="protein sequence ID" value="CAI4037710.1"/>
    <property type="molecule type" value="Genomic_DNA"/>
</dbReference>
<sequence length="624" mass="69891">MANHTQPQSNPYDKHINMFPPLRVRESSHKLGNSNSDRHGLPAQNIVPAPYPVDDPIIELTPAIPFTSPSSSSSLSLSLSALNFTDSNVDGGQLGTPVTINSNNGMYIFNSKSVGEIGDNSNDSNSISNRYELPFNFSSTKGGLSTPTAQEISIGNGSRIAETLRDSSAPPPYEESEAKTLQEKIYRTEEKAPIRPLENRPVPPQKINQSTSNNITKTETNDSSGSKDELSTYSSEALAFYQVYKKTINDSSNFTPEIQMQWCETLLTYAFKENFISQYNINAEKLKRCLRPEEMLKNQKVILEHSFKVLTKLITLKWPPAMYLMGTLYSHQPYLPIKNKNIVIKNDEKALEYYCKAAKLNNSDACYRAGICFEYQRGTSSLDPPPTKEQSIRTAFQYYQQGAGVCSNSACMYKLGMSHLYGLNMQKTDVLLAIKWFDEATQNGDSPQTLYELGKIYEFTVLPSEIQNLLFANGIRRDPQLAVKYYHQCAKDFEYPLAQWKLGNCYEFGDLGLPVIAKKSISWYSKAAAAQPRGNPMAMLSLSGWYLTGAPNVLKPNNKEALNWALKSSKCSDGKLARTEFALGFYYEKGIGCEVDLNLAKQYYHRAARMGFKKAVDALRNLTN</sequence>
<gene>
    <name evidence="3" type="primary">SMKI04G0400</name>
    <name evidence="3" type="ORF">SMKI_04G0400</name>
</gene>
<dbReference type="AlphaFoldDB" id="A0AA35NH01"/>
<reference evidence="3" key="1">
    <citation type="submission" date="2022-10" db="EMBL/GenBank/DDBJ databases">
        <authorList>
            <person name="Byrne P K."/>
        </authorList>
    </citation>
    <scope>NUCLEOTIDE SEQUENCE</scope>
    <source>
        <strain evidence="3">IFO1815</strain>
    </source>
</reference>
<feature type="compositionally biased region" description="Polar residues" evidence="2">
    <location>
        <begin position="206"/>
        <end position="224"/>
    </location>
</feature>
<organism evidence="3 4">
    <name type="scientific">Saccharomyces mikatae IFO 1815</name>
    <dbReference type="NCBI Taxonomy" id="226126"/>
    <lineage>
        <taxon>Eukaryota</taxon>
        <taxon>Fungi</taxon>
        <taxon>Dikarya</taxon>
        <taxon>Ascomycota</taxon>
        <taxon>Saccharomycotina</taxon>
        <taxon>Saccharomycetes</taxon>
        <taxon>Saccharomycetales</taxon>
        <taxon>Saccharomycetaceae</taxon>
        <taxon>Saccharomyces</taxon>
    </lineage>
</organism>
<evidence type="ECO:0000256" key="2">
    <source>
        <dbReference type="SAM" id="MobiDB-lite"/>
    </source>
</evidence>
<proteinExistence type="predicted"/>
<feature type="region of interest" description="Disordered" evidence="2">
    <location>
        <begin position="190"/>
        <end position="229"/>
    </location>
</feature>
<keyword evidence="1" id="KW-0677">Repeat</keyword>
<dbReference type="SUPFAM" id="SSF81901">
    <property type="entry name" value="HCP-like"/>
    <property type="match status" value="2"/>
</dbReference>
<evidence type="ECO:0000256" key="1">
    <source>
        <dbReference type="ARBA" id="ARBA00022737"/>
    </source>
</evidence>
<dbReference type="Pfam" id="PF08238">
    <property type="entry name" value="Sel1"/>
    <property type="match status" value="7"/>
</dbReference>
<keyword evidence="4" id="KW-1185">Reference proteome</keyword>
<evidence type="ECO:0000313" key="4">
    <source>
        <dbReference type="Proteomes" id="UP001161438"/>
    </source>
</evidence>
<dbReference type="InterPro" id="IPR051726">
    <property type="entry name" value="Chitin_Synth_Reg"/>
</dbReference>
<accession>A0AA35NH01</accession>
<dbReference type="GeneID" id="80916923"/>
<name>A0AA35NH01_SACMI</name>
<dbReference type="InterPro" id="IPR011990">
    <property type="entry name" value="TPR-like_helical_dom_sf"/>
</dbReference>
<dbReference type="PANTHER" id="PTHR46430">
    <property type="entry name" value="PROTEIN SKT5-RELATED"/>
    <property type="match status" value="1"/>
</dbReference>
<dbReference type="RefSeq" id="XP_056080827.1">
    <property type="nucleotide sequence ID" value="XM_056226564.1"/>
</dbReference>
<protein>
    <submittedName>
        <fullName evidence="3">Uncharacterized protein</fullName>
    </submittedName>
</protein>
<dbReference type="Proteomes" id="UP001161438">
    <property type="component" value="Chromosome 4"/>
</dbReference>
<dbReference type="SMART" id="SM00671">
    <property type="entry name" value="SEL1"/>
    <property type="match status" value="7"/>
</dbReference>
<dbReference type="InterPro" id="IPR006597">
    <property type="entry name" value="Sel1-like"/>
</dbReference>